<proteinExistence type="predicted"/>
<dbReference type="Proteomes" id="UP000244013">
    <property type="component" value="Unassembled WGS sequence"/>
</dbReference>
<reference evidence="1 2" key="1">
    <citation type="submission" date="2018-04" db="EMBL/GenBank/DDBJ databases">
        <title>Genomic Encyclopedia of Type Strains, Phase III (KMG-III): the genomes of soil and plant-associated and newly described type strains.</title>
        <authorList>
            <person name="Whitman W."/>
        </authorList>
    </citation>
    <scope>NUCLEOTIDE SEQUENCE [LARGE SCALE GENOMIC DNA]</scope>
    <source>
        <strain evidence="1 2">MA-olki</strain>
    </source>
</reference>
<name>A0A2T5U4P1_9SPHN</name>
<protein>
    <submittedName>
        <fullName evidence="1">Uncharacterized protein</fullName>
    </submittedName>
</protein>
<accession>A0A2T5U4P1</accession>
<dbReference type="EMBL" id="QAYE01000005">
    <property type="protein sequence ID" value="PTW46468.1"/>
    <property type="molecule type" value="Genomic_DNA"/>
</dbReference>
<organism evidence="1 2">
    <name type="scientific">Sphingomonas faeni</name>
    <dbReference type="NCBI Taxonomy" id="185950"/>
    <lineage>
        <taxon>Bacteria</taxon>
        <taxon>Pseudomonadati</taxon>
        <taxon>Pseudomonadota</taxon>
        <taxon>Alphaproteobacteria</taxon>
        <taxon>Sphingomonadales</taxon>
        <taxon>Sphingomonadaceae</taxon>
        <taxon>Sphingomonas</taxon>
    </lineage>
</organism>
<evidence type="ECO:0000313" key="1">
    <source>
        <dbReference type="EMBL" id="PTW46468.1"/>
    </source>
</evidence>
<dbReference type="GeneID" id="91008085"/>
<dbReference type="AlphaFoldDB" id="A0A2T5U4P1"/>
<comment type="caution">
    <text evidence="1">The sequence shown here is derived from an EMBL/GenBank/DDBJ whole genome shotgun (WGS) entry which is preliminary data.</text>
</comment>
<gene>
    <name evidence="1" type="ORF">C8J25_105249</name>
</gene>
<dbReference type="RefSeq" id="WP_167397705.1">
    <property type="nucleotide sequence ID" value="NZ_JAPZPM010000004.1"/>
</dbReference>
<evidence type="ECO:0000313" key="2">
    <source>
        <dbReference type="Proteomes" id="UP000244013"/>
    </source>
</evidence>
<sequence length="47" mass="5123">MTTSKEDRRSLRIAIVRALQLADAQDDHLVAALLAQALDVAEHALPD</sequence>